<sequence length="217" mass="23795">MDDYWFKPYRGTVISYNTLRRLVGIIGMALPVVLVFGSFWLLKKPIGPSISSYYHTDLRDWFVGSMWAFGVFLMAYRLGRLDNALATVAGVLAILVSLFPTASDDTAAGARPLTATLHLVCAATFFALLAVLSYLFAVPRDGYNPSPRHRRAHKTCAGVIMASLIISGAVILSTGKDVETESIWVFLLETAGILAFGVSWFMTGRPLIPEAVRTLSR</sequence>
<dbReference type="Proteomes" id="UP001271792">
    <property type="component" value="Unassembled WGS sequence"/>
</dbReference>
<organism evidence="2 3">
    <name type="scientific">Lentzea kristufekii</name>
    <dbReference type="NCBI Taxonomy" id="3095430"/>
    <lineage>
        <taxon>Bacteria</taxon>
        <taxon>Bacillati</taxon>
        <taxon>Actinomycetota</taxon>
        <taxon>Actinomycetes</taxon>
        <taxon>Pseudonocardiales</taxon>
        <taxon>Pseudonocardiaceae</taxon>
        <taxon>Lentzea</taxon>
    </lineage>
</organism>
<protein>
    <submittedName>
        <fullName evidence="2">DUF998 domain-containing protein</fullName>
    </submittedName>
</protein>
<proteinExistence type="predicted"/>
<feature type="transmembrane region" description="Helical" evidence="1">
    <location>
        <begin position="115"/>
        <end position="136"/>
    </location>
</feature>
<feature type="transmembrane region" description="Helical" evidence="1">
    <location>
        <begin position="182"/>
        <end position="203"/>
    </location>
</feature>
<reference evidence="2 3" key="1">
    <citation type="submission" date="2023-11" db="EMBL/GenBank/DDBJ databases">
        <title>Lentzea sokolovensis, sp. nov., Lentzea kristufkii, sp. nov., and Lentzea miocenensis, sp. nov., rare actinobacteria from Sokolov Coal Basin, Miocene lacustrine sediment, Czech Republic.</title>
        <authorList>
            <person name="Lara A."/>
            <person name="Kotroba L."/>
            <person name="Nouioui I."/>
            <person name="Neumann-Schaal M."/>
            <person name="Mast Y."/>
            <person name="Chronakova A."/>
        </authorList>
    </citation>
    <scope>NUCLEOTIDE SEQUENCE [LARGE SCALE GENOMIC DNA]</scope>
    <source>
        <strain evidence="2 3">BCCO 10_0798</strain>
    </source>
</reference>
<evidence type="ECO:0000313" key="3">
    <source>
        <dbReference type="Proteomes" id="UP001271792"/>
    </source>
</evidence>
<gene>
    <name evidence="2" type="ORF">SK571_34405</name>
</gene>
<dbReference type="EMBL" id="JAXAVV010000021">
    <property type="protein sequence ID" value="MDX8054489.1"/>
    <property type="molecule type" value="Genomic_DNA"/>
</dbReference>
<reference evidence="2 3" key="2">
    <citation type="submission" date="2023-11" db="EMBL/GenBank/DDBJ databases">
        <authorList>
            <person name="Lara A.C."/>
            <person name="Chronakova A."/>
        </authorList>
    </citation>
    <scope>NUCLEOTIDE SEQUENCE [LARGE SCALE GENOMIC DNA]</scope>
    <source>
        <strain evidence="2 3">BCCO 10_0798</strain>
    </source>
</reference>
<comment type="caution">
    <text evidence="2">The sequence shown here is derived from an EMBL/GenBank/DDBJ whole genome shotgun (WGS) entry which is preliminary data.</text>
</comment>
<feature type="transmembrane region" description="Helical" evidence="1">
    <location>
        <begin position="85"/>
        <end position="103"/>
    </location>
</feature>
<evidence type="ECO:0000256" key="1">
    <source>
        <dbReference type="SAM" id="Phobius"/>
    </source>
</evidence>
<name>A0ABU4U1N6_9PSEU</name>
<dbReference type="RefSeq" id="WP_319988280.1">
    <property type="nucleotide sequence ID" value="NZ_JAXAVV010000021.1"/>
</dbReference>
<keyword evidence="3" id="KW-1185">Reference proteome</keyword>
<feature type="transmembrane region" description="Helical" evidence="1">
    <location>
        <begin position="61"/>
        <end position="78"/>
    </location>
</feature>
<feature type="transmembrane region" description="Helical" evidence="1">
    <location>
        <begin position="21"/>
        <end position="41"/>
    </location>
</feature>
<accession>A0ABU4U1N6</accession>
<feature type="transmembrane region" description="Helical" evidence="1">
    <location>
        <begin position="156"/>
        <end position="176"/>
    </location>
</feature>
<keyword evidence="1" id="KW-1133">Transmembrane helix</keyword>
<keyword evidence="1" id="KW-0472">Membrane</keyword>
<evidence type="ECO:0000313" key="2">
    <source>
        <dbReference type="EMBL" id="MDX8054489.1"/>
    </source>
</evidence>
<keyword evidence="1" id="KW-0812">Transmembrane</keyword>